<reference evidence="12" key="2">
    <citation type="submission" date="2014-08" db="EMBL/GenBank/DDBJ databases">
        <title>Complete genome of Weissella ceti strain WS74 isolated from diseased rainbow trout in Brazil.</title>
        <authorList>
            <person name="Figueiredo H.C.P."/>
            <person name="Leal C.A.G."/>
            <person name="Pereira F.L."/>
            <person name="Soares S.C."/>
            <person name="Dorella F.A."/>
            <person name="Carvalho A.F."/>
            <person name="Azevedo V.A.C."/>
        </authorList>
    </citation>
    <scope>NUCLEOTIDE SEQUENCE [LARGE SCALE GENOMIC DNA]</scope>
    <source>
        <strain evidence="12">WS74</strain>
    </source>
</reference>
<evidence type="ECO:0000256" key="7">
    <source>
        <dbReference type="ARBA" id="ARBA00035120"/>
    </source>
</evidence>
<dbReference type="AlphaFoldDB" id="A0A075TYB2"/>
<comment type="subcellular location">
    <subcellularLocation>
        <location evidence="1">Cell membrane</location>
        <topology evidence="1">Multi-pass membrane protein</topology>
    </subcellularLocation>
</comment>
<accession>A0A075TYB2</accession>
<keyword evidence="4 10" id="KW-1133">Transmembrane helix</keyword>
<evidence type="ECO:0000256" key="10">
    <source>
        <dbReference type="RuleBase" id="RU004340"/>
    </source>
</evidence>
<dbReference type="RefSeq" id="WP_009495775.1">
    <property type="nucleotide sequence ID" value="NZ_CP009223.1"/>
</dbReference>
<evidence type="ECO:0000256" key="4">
    <source>
        <dbReference type="ARBA" id="ARBA00022989"/>
    </source>
</evidence>
<dbReference type="Proteomes" id="UP000029079">
    <property type="component" value="Chromosome"/>
</dbReference>
<dbReference type="OrthoDB" id="9815830at2"/>
<dbReference type="GO" id="GO:0005886">
    <property type="term" value="C:plasma membrane"/>
    <property type="evidence" value="ECO:0007669"/>
    <property type="project" value="UniProtKB-SubCell"/>
</dbReference>
<proteinExistence type="inferred from homology"/>
<sequence>MAMIMMASFGAAIGSIVRFIVQTRFKLNAEITVLGINWVAAFLAGMIYASELAPMLHTLVMAGFVGGFSTFSAPIITLVDGLEKHVLRWKAVINIMVLFIGGLVIFWFGYNIVQLLGM</sequence>
<evidence type="ECO:0000256" key="2">
    <source>
        <dbReference type="ARBA" id="ARBA00022475"/>
    </source>
</evidence>
<dbReference type="InterPro" id="IPR003691">
    <property type="entry name" value="FluC"/>
</dbReference>
<dbReference type="STRING" id="759620.WS105_0274"/>
<dbReference type="EMBL" id="CP009223">
    <property type="protein sequence ID" value="AIM62528.1"/>
    <property type="molecule type" value="Genomic_DNA"/>
</dbReference>
<evidence type="ECO:0000313" key="12">
    <source>
        <dbReference type="Proteomes" id="UP000029079"/>
    </source>
</evidence>
<keyword evidence="6" id="KW-0813">Transport</keyword>
<feature type="transmembrane region" description="Helical" evidence="10">
    <location>
        <begin position="29"/>
        <end position="49"/>
    </location>
</feature>
<name>A0A075TYB2_9LACO</name>
<comment type="function">
    <text evidence="9">Fluoride-specific ion channel. Important for reducing fluoride concentration in the cell, thus reducing its toxicity.</text>
</comment>
<keyword evidence="6" id="KW-0406">Ion transport</keyword>
<keyword evidence="5 10" id="KW-0472">Membrane</keyword>
<evidence type="ECO:0000256" key="8">
    <source>
        <dbReference type="ARBA" id="ARBA00035585"/>
    </source>
</evidence>
<evidence type="ECO:0000313" key="11">
    <source>
        <dbReference type="EMBL" id="AIM62528.1"/>
    </source>
</evidence>
<evidence type="ECO:0000256" key="1">
    <source>
        <dbReference type="ARBA" id="ARBA00004651"/>
    </source>
</evidence>
<comment type="similarity">
    <text evidence="7 10">Belongs to the fluoride channel Fluc/FEX (TC 1.A.43) family.</text>
</comment>
<feature type="transmembrane region" description="Helical" evidence="10">
    <location>
        <begin position="56"/>
        <end position="79"/>
    </location>
</feature>
<gene>
    <name evidence="11" type="ORF">WS74_0276</name>
</gene>
<protein>
    <recommendedName>
        <fullName evidence="10">Fluoride-specific ion channel</fullName>
    </recommendedName>
</protein>
<feature type="transmembrane region" description="Helical" evidence="10">
    <location>
        <begin position="91"/>
        <end position="113"/>
    </location>
</feature>
<dbReference type="GO" id="GO:0034220">
    <property type="term" value="P:monoatomic ion transmembrane transport"/>
    <property type="evidence" value="ECO:0007669"/>
    <property type="project" value="UniProtKB-KW"/>
</dbReference>
<evidence type="ECO:0000256" key="3">
    <source>
        <dbReference type="ARBA" id="ARBA00022692"/>
    </source>
</evidence>
<evidence type="ECO:0000256" key="6">
    <source>
        <dbReference type="ARBA" id="ARBA00023303"/>
    </source>
</evidence>
<dbReference type="Pfam" id="PF02537">
    <property type="entry name" value="CRCB"/>
    <property type="match status" value="1"/>
</dbReference>
<reference evidence="11 12" key="1">
    <citation type="journal article" date="2014" name="Genome Announc.">
        <title>Complete Genome Sequences of Fish Pathogenic Weissella ceti Strains WS74 and WS105.</title>
        <authorList>
            <person name="Figueiredo H.C."/>
            <person name="Leal C.A."/>
            <person name="Dorella F.A."/>
            <person name="Carvalho A.F."/>
            <person name="Soares S.C."/>
            <person name="Pereira F.L."/>
            <person name="Azevedo V.A."/>
        </authorList>
    </citation>
    <scope>NUCLEOTIDE SEQUENCE [LARGE SCALE GENOMIC DNA]</scope>
    <source>
        <strain evidence="11 12">WS74</strain>
    </source>
</reference>
<evidence type="ECO:0000256" key="5">
    <source>
        <dbReference type="ARBA" id="ARBA00023136"/>
    </source>
</evidence>
<dbReference type="KEGG" id="wci:WS105_0274"/>
<dbReference type="KEGG" id="wct:WS74_0276"/>
<dbReference type="KEGG" id="wce:WS08_0276"/>
<organism evidence="11 12">
    <name type="scientific">Weissella ceti</name>
    <dbReference type="NCBI Taxonomy" id="759620"/>
    <lineage>
        <taxon>Bacteria</taxon>
        <taxon>Bacillati</taxon>
        <taxon>Bacillota</taxon>
        <taxon>Bacilli</taxon>
        <taxon>Lactobacillales</taxon>
        <taxon>Lactobacillaceae</taxon>
        <taxon>Weissella</taxon>
    </lineage>
</organism>
<keyword evidence="3 10" id="KW-0812">Transmembrane</keyword>
<comment type="catalytic activity">
    <reaction evidence="8">
        <text>fluoride(in) = fluoride(out)</text>
        <dbReference type="Rhea" id="RHEA:76159"/>
        <dbReference type="ChEBI" id="CHEBI:17051"/>
    </reaction>
    <physiologicalReaction direction="left-to-right" evidence="8">
        <dbReference type="Rhea" id="RHEA:76160"/>
    </physiologicalReaction>
</comment>
<keyword evidence="12" id="KW-1185">Reference proteome</keyword>
<keyword evidence="6" id="KW-0407">Ion channel</keyword>
<evidence type="ECO:0000256" key="9">
    <source>
        <dbReference type="ARBA" id="ARBA00049940"/>
    </source>
</evidence>
<dbReference type="PATRIC" id="fig|759620.7.peg.261"/>
<keyword evidence="2 10" id="KW-1003">Cell membrane</keyword>